<organism evidence="2 3">
    <name type="scientific">Glycomyces rhizosphaerae</name>
    <dbReference type="NCBI Taxonomy" id="2054422"/>
    <lineage>
        <taxon>Bacteria</taxon>
        <taxon>Bacillati</taxon>
        <taxon>Actinomycetota</taxon>
        <taxon>Actinomycetes</taxon>
        <taxon>Glycomycetales</taxon>
        <taxon>Glycomycetaceae</taxon>
        <taxon>Glycomyces</taxon>
    </lineage>
</organism>
<reference evidence="3" key="1">
    <citation type="journal article" date="2019" name="Int. J. Syst. Evol. Microbiol.">
        <title>The Global Catalogue of Microorganisms (GCM) 10K type strain sequencing project: providing services to taxonomists for standard genome sequencing and annotation.</title>
        <authorList>
            <consortium name="The Broad Institute Genomics Platform"/>
            <consortium name="The Broad Institute Genome Sequencing Center for Infectious Disease"/>
            <person name="Wu L."/>
            <person name="Ma J."/>
        </authorList>
    </citation>
    <scope>NUCLEOTIDE SEQUENCE [LARGE SCALE GENOMIC DNA]</scope>
    <source>
        <strain evidence="3">CGMCC 4.7396</strain>
    </source>
</reference>
<dbReference type="RefSeq" id="WP_387978183.1">
    <property type="nucleotide sequence ID" value="NZ_JBHRWO010000018.1"/>
</dbReference>
<feature type="region of interest" description="Disordered" evidence="1">
    <location>
        <begin position="47"/>
        <end position="67"/>
    </location>
</feature>
<protein>
    <submittedName>
        <fullName evidence="2">Uncharacterized protein</fullName>
    </submittedName>
</protein>
<keyword evidence="3" id="KW-1185">Reference proteome</keyword>
<comment type="caution">
    <text evidence="2">The sequence shown here is derived from an EMBL/GenBank/DDBJ whole genome shotgun (WGS) entry which is preliminary data.</text>
</comment>
<proteinExistence type="predicted"/>
<name>A0ABV7Q4E6_9ACTN</name>
<evidence type="ECO:0000313" key="3">
    <source>
        <dbReference type="Proteomes" id="UP001595712"/>
    </source>
</evidence>
<evidence type="ECO:0000313" key="2">
    <source>
        <dbReference type="EMBL" id="MFC3494434.1"/>
    </source>
</evidence>
<dbReference type="EMBL" id="JBHRWO010000018">
    <property type="protein sequence ID" value="MFC3494434.1"/>
    <property type="molecule type" value="Genomic_DNA"/>
</dbReference>
<accession>A0ABV7Q4E6</accession>
<gene>
    <name evidence="2" type="ORF">ACFO8M_18265</name>
</gene>
<dbReference type="Proteomes" id="UP001595712">
    <property type="component" value="Unassembled WGS sequence"/>
</dbReference>
<sequence>MSFWDELAETAEGLVTDPVGTVSDRVSDAADAAEWAVDEFQEEYLEPETGTITPAPPQPDGPYDPTGVPTKPEILAFVEGFEPPVRDAMIREVAKELYPGWESYIDMSKEQWEDHKAGVGDNVTIGGDGWGAETITTFKWYDGPEIVLPTVDGMNYYQGYAPMGPDPDAVIGDIEAAGEERAKILVGDLRTACDTALQFDDLDGMFHTAQAHSDLYAAFDATQSDLSTTLAHIEALGQNWEGKDAETFREQYSEAVREALQRHIAIALNLTRGADSDLAMQIGLHFAVAGALRNGQARIDELSVRRLFGDQAISVLTTTGLVTGTVGLAPVLGPVAASTIGITGLLSTIGGLAGVDATLNPKTELIPSAEKVREVMTTMVEGVGQAAQEASDLRAECAAQLRNLSQADFDLIGTTYLVAGSGY</sequence>
<evidence type="ECO:0000256" key="1">
    <source>
        <dbReference type="SAM" id="MobiDB-lite"/>
    </source>
</evidence>